<feature type="domain" description="Schlafen AlbA-2" evidence="1">
    <location>
        <begin position="25"/>
        <end position="143"/>
    </location>
</feature>
<evidence type="ECO:0000313" key="3">
    <source>
        <dbReference type="Proteomes" id="UP000072741"/>
    </source>
</evidence>
<comment type="caution">
    <text evidence="2">The sequence shown here is derived from an EMBL/GenBank/DDBJ whole genome shotgun (WGS) entry which is preliminary data.</text>
</comment>
<dbReference type="Pfam" id="PF04326">
    <property type="entry name" value="SLFN_AlbA_2"/>
    <property type="match status" value="1"/>
</dbReference>
<dbReference type="PATRIC" id="fig|433924.3.peg.4573"/>
<reference evidence="2 3" key="1">
    <citation type="journal article" date="2016" name="Front. Microbiol.">
        <title>Genomic Resource of Rice Seed Associated Bacteria.</title>
        <authorList>
            <person name="Midha S."/>
            <person name="Bansal K."/>
            <person name="Sharma S."/>
            <person name="Kumar N."/>
            <person name="Patil P.P."/>
            <person name="Chaudhry V."/>
            <person name="Patil P.B."/>
        </authorList>
    </citation>
    <scope>NUCLEOTIDE SEQUENCE [LARGE SCALE GENOMIC DNA]</scope>
    <source>
        <strain evidence="2 3">NS331</strain>
    </source>
</reference>
<dbReference type="EMBL" id="LDSL01000072">
    <property type="protein sequence ID" value="KTT21204.1"/>
    <property type="molecule type" value="Genomic_DNA"/>
</dbReference>
<dbReference type="InterPro" id="IPR038461">
    <property type="entry name" value="Schlafen_AlbA_2_dom_sf"/>
</dbReference>
<sequence>MATKLWVKEALQILAESLSPVPHELNELDWKARLSDHKDRLAEHLMALANHPDGGYLVFGIDNDGRAVGVEPADVNGIVTQLSNLGRDAIEPPLALDHAVTPNAEGIPLLLVRIPELAVKPAHRRGKSIEESWIRAGGSTRKASRQEIGALLMNSSNPRWEDLRASPLLSVAEVQQQLDLESIAQLLQRPLPDDTEDLGQWLVQEGIAIADARGYYISNFGAIAAARKLDDFPSLARKRIRVVRYRGTNKVDTIDELPGQRGYAVAFEGLIGYLQRVLPHSEVIRQSLRADTSVYPEIALRELMANALIHQDFSITGAGPMVDIFSDRITITNPGTLLPGKRPDRLIGATPESRNEKLASSFRRFRICEERGTGFQKVVQAIELFGLPPFHIAADENAFSVTLSAPRRFADMGPAERMEACYQHAVLQYLSSQTLTNTTLRQRFKLHEKQRNSITNLIGDAVNAGRIKRKDAHSGNKFAEYIPYWA</sequence>
<evidence type="ECO:0000259" key="1">
    <source>
        <dbReference type="Pfam" id="PF04326"/>
    </source>
</evidence>
<dbReference type="Gene3D" id="3.30.565.60">
    <property type="match status" value="1"/>
</dbReference>
<evidence type="ECO:0000313" key="2">
    <source>
        <dbReference type="EMBL" id="KTT21204.1"/>
    </source>
</evidence>
<accession>A0A147GU76</accession>
<dbReference type="Gene3D" id="3.30.950.30">
    <property type="entry name" value="Schlafen, AAA domain"/>
    <property type="match status" value="1"/>
</dbReference>
<organism evidence="2 3">
    <name type="scientific">Pseudacidovorax intermedius</name>
    <dbReference type="NCBI Taxonomy" id="433924"/>
    <lineage>
        <taxon>Bacteria</taxon>
        <taxon>Pseudomonadati</taxon>
        <taxon>Pseudomonadota</taxon>
        <taxon>Betaproteobacteria</taxon>
        <taxon>Burkholderiales</taxon>
        <taxon>Comamonadaceae</taxon>
        <taxon>Pseudacidovorax</taxon>
    </lineage>
</organism>
<dbReference type="InterPro" id="IPR007421">
    <property type="entry name" value="Schlafen_AlbA_2_dom"/>
</dbReference>
<proteinExistence type="predicted"/>
<dbReference type="InterPro" id="IPR038475">
    <property type="entry name" value="RecG_C_sf"/>
</dbReference>
<dbReference type="RefSeq" id="WP_058642332.1">
    <property type="nucleotide sequence ID" value="NZ_LDSL01000072.1"/>
</dbReference>
<keyword evidence="3" id="KW-1185">Reference proteome</keyword>
<dbReference type="Pfam" id="PF13749">
    <property type="entry name" value="HATPase_c_4"/>
    <property type="match status" value="1"/>
</dbReference>
<name>A0A147GU76_9BURK</name>
<protein>
    <recommendedName>
        <fullName evidence="1">Schlafen AlbA-2 domain-containing protein</fullName>
    </recommendedName>
</protein>
<dbReference type="AlphaFoldDB" id="A0A147GU76"/>
<dbReference type="OrthoDB" id="9768354at2"/>
<dbReference type="PANTHER" id="PTHR30595">
    <property type="entry name" value="GLPR-RELATED TRANSCRIPTIONAL REPRESSOR"/>
    <property type="match status" value="1"/>
</dbReference>
<gene>
    <name evidence="2" type="ORF">NS331_12585</name>
</gene>
<dbReference type="PANTHER" id="PTHR30595:SF6">
    <property type="entry name" value="SCHLAFEN ALBA-2 DOMAIN-CONTAINING PROTEIN"/>
    <property type="match status" value="1"/>
</dbReference>
<dbReference type="Proteomes" id="UP000072741">
    <property type="component" value="Unassembled WGS sequence"/>
</dbReference>